<dbReference type="KEGG" id="pgv:SL003B_1799"/>
<accession>F2IUZ7</accession>
<dbReference type="HOGENOM" id="CLU_2106728_0_0_5"/>
<evidence type="ECO:0000313" key="2">
    <source>
        <dbReference type="EMBL" id="ADZ70226.1"/>
    </source>
</evidence>
<feature type="domain" description="YARHG" evidence="1">
    <location>
        <begin position="30"/>
        <end position="108"/>
    </location>
</feature>
<name>F2IUZ7_POLGS</name>
<proteinExistence type="predicted"/>
<evidence type="ECO:0000259" key="1">
    <source>
        <dbReference type="Pfam" id="PF13308"/>
    </source>
</evidence>
<gene>
    <name evidence="2" type="ordered locus">SL003B_1799</name>
</gene>
<reference evidence="2 3" key="1">
    <citation type="journal article" date="2011" name="J. Bacteriol.">
        <title>Complete genome sequence of Polymorphum gilvum SL003B-26A1T, a crude oil-degrading bacterium from oil-polluted saline soil.</title>
        <authorList>
            <person name="Li S.G."/>
            <person name="Tang Y.Q."/>
            <person name="Nie Y."/>
            <person name="Cai M."/>
            <person name="Wu X.L."/>
        </authorList>
    </citation>
    <scope>NUCLEOTIDE SEQUENCE [LARGE SCALE GENOMIC DNA]</scope>
    <source>
        <strain evidence="3">LMG 25793 / CGMCC 1.9160 / SL003B-26A1</strain>
    </source>
</reference>
<sequence length="115" mass="12986">MSFTRAFAGACRALPRVALPLALAAGLAGFVSPEQMRNMRRPPFELANLTCDQLWYLREKIRADGGICPRDERARRAFFRTRTCISPDERVLPAEVRTYLDAVRKAEQARACDAE</sequence>
<dbReference type="EMBL" id="CP002568">
    <property type="protein sequence ID" value="ADZ70226.1"/>
    <property type="molecule type" value="Genomic_DNA"/>
</dbReference>
<dbReference type="STRING" id="991905.SL003B_1799"/>
<dbReference type="RefSeq" id="WP_013652543.1">
    <property type="nucleotide sequence ID" value="NC_015259.1"/>
</dbReference>
<dbReference type="AlphaFoldDB" id="F2IUZ7"/>
<dbReference type="Pfam" id="PF13308">
    <property type="entry name" value="YARHG"/>
    <property type="match status" value="1"/>
</dbReference>
<evidence type="ECO:0000313" key="3">
    <source>
        <dbReference type="Proteomes" id="UP000008130"/>
    </source>
</evidence>
<dbReference type="Proteomes" id="UP000008130">
    <property type="component" value="Chromosome"/>
</dbReference>
<protein>
    <recommendedName>
        <fullName evidence="1">YARHG domain-containing protein</fullName>
    </recommendedName>
</protein>
<dbReference type="InterPro" id="IPR025582">
    <property type="entry name" value="YARHG_dom"/>
</dbReference>
<keyword evidence="3" id="KW-1185">Reference proteome</keyword>
<dbReference type="eggNOG" id="ENOG5033IZY">
    <property type="taxonomic scope" value="Bacteria"/>
</dbReference>
<organism evidence="2 3">
    <name type="scientific">Polymorphum gilvum (strain LMG 25793 / CGMCC 1.9160 / SL003B-26A1)</name>
    <dbReference type="NCBI Taxonomy" id="991905"/>
    <lineage>
        <taxon>Bacteria</taxon>
        <taxon>Pseudomonadati</taxon>
        <taxon>Pseudomonadota</taxon>
        <taxon>Alphaproteobacteria</taxon>
        <taxon>Rhodobacterales</taxon>
        <taxon>Paracoccaceae</taxon>
        <taxon>Polymorphum</taxon>
    </lineage>
</organism>